<organism evidence="2 3">
    <name type="scientific">Trichophyton violaceum</name>
    <dbReference type="NCBI Taxonomy" id="34388"/>
    <lineage>
        <taxon>Eukaryota</taxon>
        <taxon>Fungi</taxon>
        <taxon>Dikarya</taxon>
        <taxon>Ascomycota</taxon>
        <taxon>Pezizomycotina</taxon>
        <taxon>Eurotiomycetes</taxon>
        <taxon>Eurotiomycetidae</taxon>
        <taxon>Onygenales</taxon>
        <taxon>Arthrodermataceae</taxon>
        <taxon>Trichophyton</taxon>
    </lineage>
</organism>
<name>A0A178FPT6_TRIVO</name>
<keyword evidence="1" id="KW-0812">Transmembrane</keyword>
<evidence type="ECO:0000313" key="2">
    <source>
        <dbReference type="EMBL" id="OAL73623.1"/>
    </source>
</evidence>
<keyword evidence="1" id="KW-0337">GPI-anchor biosynthesis</keyword>
<comment type="caution">
    <text evidence="2">The sequence shown here is derived from an EMBL/GenBank/DDBJ whole genome shotgun (WGS) entry which is preliminary data.</text>
</comment>
<proteinExistence type="inferred from homology"/>
<reference evidence="2 3" key="1">
    <citation type="submission" date="2016-05" db="EMBL/GenBank/DDBJ databases">
        <title>Genome sequencing of Trichophyton violaceum CMCC(F)T3l isolated from hair.</title>
        <authorList>
            <person name="Zhan P."/>
            <person name="Tao Y."/>
            <person name="Liu W."/>
        </authorList>
    </citation>
    <scope>NUCLEOTIDE SEQUENCE [LARGE SCALE GENOMIC DNA]</scope>
    <source>
        <strain evidence="3">CMCC(F)T3l</strain>
    </source>
</reference>
<dbReference type="GO" id="GO:0005789">
    <property type="term" value="C:endoplasmic reticulum membrane"/>
    <property type="evidence" value="ECO:0007669"/>
    <property type="project" value="UniProtKB-SubCell"/>
</dbReference>
<keyword evidence="1" id="KW-0472">Membrane</keyword>
<feature type="transmembrane region" description="Helical" evidence="1">
    <location>
        <begin position="7"/>
        <end position="30"/>
    </location>
</feature>
<dbReference type="Proteomes" id="UP000243519">
    <property type="component" value="Unassembled WGS sequence"/>
</dbReference>
<dbReference type="PANTHER" id="PTHR12250:SF0">
    <property type="entry name" value="GPI ETHANOLAMINE PHOSPHATE TRANSFERASE 1"/>
    <property type="match status" value="1"/>
</dbReference>
<gene>
    <name evidence="2" type="ORF">A7D00_1651</name>
</gene>
<dbReference type="GO" id="GO:0006506">
    <property type="term" value="P:GPI anchor biosynthetic process"/>
    <property type="evidence" value="ECO:0007669"/>
    <property type="project" value="UniProtKB-UniPathway"/>
</dbReference>
<sequence length="108" mass="12044">MARVGRVGFLGTAIVFHVVYIYSIFDIYFVSPIVPGMRAYRVDIPEPPARRLVLYVGDGLRADKAFQFFPDPSRPANDPSAQDVVPMAPFRSRVLEHGTFGVSHPCPH</sequence>
<evidence type="ECO:0000313" key="3">
    <source>
        <dbReference type="Proteomes" id="UP000243519"/>
    </source>
</evidence>
<comment type="similarity">
    <text evidence="1">Belongs to the PIGG/PIGN/PIGO family. PIGN subfamily.</text>
</comment>
<keyword evidence="3" id="KW-1185">Reference proteome</keyword>
<dbReference type="EC" id="2.-.-.-" evidence="1"/>
<dbReference type="AlphaFoldDB" id="A0A178FPT6"/>
<evidence type="ECO:0000256" key="1">
    <source>
        <dbReference type="RuleBase" id="RU367138"/>
    </source>
</evidence>
<keyword evidence="1" id="KW-0256">Endoplasmic reticulum</keyword>
<comment type="function">
    <text evidence="1">Ethanolamine phosphate transferase involved in glycosylphosphatidylinositol-anchor biosynthesis. Transfers ethanolamine phosphate to the first alpha-1,4-linked mannose of the glycosylphosphatidylinositol precursor of GPI-anchor.</text>
</comment>
<comment type="pathway">
    <text evidence="1">Glycolipid biosynthesis; glycosylphosphatidylinositol-anchor biosynthesis.</text>
</comment>
<dbReference type="PANTHER" id="PTHR12250">
    <property type="entry name" value="PHOSPHATIDYLINOSITOL GLYCAN, CLASS N"/>
    <property type="match status" value="1"/>
</dbReference>
<comment type="subcellular location">
    <subcellularLocation>
        <location evidence="1">Endoplasmic reticulum membrane</location>
        <topology evidence="1">Multi-pass membrane protein</topology>
    </subcellularLocation>
</comment>
<dbReference type="UniPathway" id="UPA00196"/>
<dbReference type="InterPro" id="IPR007070">
    <property type="entry name" value="GPI_EtnP_transferase_1"/>
</dbReference>
<comment type="caution">
    <text evidence="1">Lacks conserved residue(s) required for the propagation of feature annotation.</text>
</comment>
<dbReference type="GO" id="GO:0051377">
    <property type="term" value="F:mannose-ethanolamine phosphotransferase activity"/>
    <property type="evidence" value="ECO:0007669"/>
    <property type="project" value="UniProtKB-UniRule"/>
</dbReference>
<keyword evidence="1" id="KW-0808">Transferase</keyword>
<dbReference type="EMBL" id="LHPN01000002">
    <property type="protein sequence ID" value="OAL73623.1"/>
    <property type="molecule type" value="Genomic_DNA"/>
</dbReference>
<protein>
    <recommendedName>
        <fullName evidence="1">GPI ethanolamine phosphate transferase 1</fullName>
        <ecNumber evidence="1">2.-.-.-</ecNumber>
    </recommendedName>
</protein>
<keyword evidence="1" id="KW-1133">Transmembrane helix</keyword>
<accession>A0A178FPT6</accession>